<proteinExistence type="predicted"/>
<name>A0A484FWR1_COLOR</name>
<organism evidence="1 2">
    <name type="scientific">Colletotrichum orbiculare (strain 104-T / ATCC 96160 / CBS 514.97 / LARS 414 / MAFF 240422)</name>
    <name type="common">Cucumber anthracnose fungus</name>
    <name type="synonym">Colletotrichum lagenarium</name>
    <dbReference type="NCBI Taxonomy" id="1213857"/>
    <lineage>
        <taxon>Eukaryota</taxon>
        <taxon>Fungi</taxon>
        <taxon>Dikarya</taxon>
        <taxon>Ascomycota</taxon>
        <taxon>Pezizomycotina</taxon>
        <taxon>Sordariomycetes</taxon>
        <taxon>Hypocreomycetidae</taxon>
        <taxon>Glomerellales</taxon>
        <taxon>Glomerellaceae</taxon>
        <taxon>Colletotrichum</taxon>
        <taxon>Colletotrichum orbiculare species complex</taxon>
    </lineage>
</organism>
<gene>
    <name evidence="1" type="ORF">Cob_v004644</name>
</gene>
<protein>
    <submittedName>
        <fullName evidence="1">Uncharacterized protein</fullName>
    </submittedName>
</protein>
<evidence type="ECO:0000313" key="2">
    <source>
        <dbReference type="Proteomes" id="UP000014480"/>
    </source>
</evidence>
<dbReference type="AlphaFoldDB" id="A0A484FWR1"/>
<sequence>MANLHHGENQHSVDDQRCATRLRSMLYYSTRRIGLHYIMDGLVVHGQRTTARMGEVSMARAGQGQG</sequence>
<accession>A0A484FWR1</accession>
<reference evidence="2" key="2">
    <citation type="journal article" date="2019" name="Mol. Plant Microbe Interact.">
        <title>Genome sequence resources for four phytopathogenic fungi from the Colletotrichum orbiculare species complex.</title>
        <authorList>
            <person name="Gan P."/>
            <person name="Tsushima A."/>
            <person name="Narusaka M."/>
            <person name="Narusaka Y."/>
            <person name="Takano Y."/>
            <person name="Kubo Y."/>
            <person name="Shirasu K."/>
        </authorList>
    </citation>
    <scope>GENOME REANNOTATION</scope>
    <source>
        <strain evidence="2">104-T / ATCC 96160 / CBS 514.97 / LARS 414 / MAFF 240422</strain>
    </source>
</reference>
<evidence type="ECO:0000313" key="1">
    <source>
        <dbReference type="EMBL" id="TDZ22468.1"/>
    </source>
</evidence>
<reference evidence="2" key="1">
    <citation type="journal article" date="2013" name="New Phytol.">
        <title>Comparative genomic and transcriptomic analyses reveal the hemibiotrophic stage shift of Colletotrichum fungi.</title>
        <authorList>
            <person name="Gan P."/>
            <person name="Ikeda K."/>
            <person name="Irieda H."/>
            <person name="Narusaka M."/>
            <person name="O'Connell R.J."/>
            <person name="Narusaka Y."/>
            <person name="Takano Y."/>
            <person name="Kubo Y."/>
            <person name="Shirasu K."/>
        </authorList>
    </citation>
    <scope>NUCLEOTIDE SEQUENCE [LARGE SCALE GENOMIC DNA]</scope>
    <source>
        <strain evidence="2">104-T / ATCC 96160 / CBS 514.97 / LARS 414 / MAFF 240422</strain>
    </source>
</reference>
<comment type="caution">
    <text evidence="1">The sequence shown here is derived from an EMBL/GenBank/DDBJ whole genome shotgun (WGS) entry which is preliminary data.</text>
</comment>
<dbReference type="Proteomes" id="UP000014480">
    <property type="component" value="Unassembled WGS sequence"/>
</dbReference>
<keyword evidence="2" id="KW-1185">Reference proteome</keyword>
<dbReference type="EMBL" id="AMCV02000010">
    <property type="protein sequence ID" value="TDZ22468.1"/>
    <property type="molecule type" value="Genomic_DNA"/>
</dbReference>